<proteinExistence type="predicted"/>
<dbReference type="EMBL" id="LR796175">
    <property type="protein sequence ID" value="CAB4123824.1"/>
    <property type="molecule type" value="Genomic_DNA"/>
</dbReference>
<sequence length="44" mass="5166">MPFVSKAQQAYMWAKHPDIAKDFQRATPNRKVLPQKVRIKKGKK</sequence>
<protein>
    <submittedName>
        <fullName evidence="2">Uncharacterized protein</fullName>
    </submittedName>
</protein>
<reference evidence="2" key="1">
    <citation type="submission" date="2020-04" db="EMBL/GenBank/DDBJ databases">
        <authorList>
            <person name="Chiriac C."/>
            <person name="Salcher M."/>
            <person name="Ghai R."/>
            <person name="Kavagutti S V."/>
        </authorList>
    </citation>
    <scope>NUCLEOTIDE SEQUENCE</scope>
</reference>
<gene>
    <name evidence="2" type="ORF">UFOVP45_34</name>
</gene>
<accession>A0A6J5KN67</accession>
<evidence type="ECO:0000313" key="2">
    <source>
        <dbReference type="EMBL" id="CAB4123824.1"/>
    </source>
</evidence>
<organism evidence="2">
    <name type="scientific">uncultured Caudovirales phage</name>
    <dbReference type="NCBI Taxonomy" id="2100421"/>
    <lineage>
        <taxon>Viruses</taxon>
        <taxon>Duplodnaviria</taxon>
        <taxon>Heunggongvirae</taxon>
        <taxon>Uroviricota</taxon>
        <taxon>Caudoviricetes</taxon>
        <taxon>Peduoviridae</taxon>
        <taxon>Maltschvirus</taxon>
        <taxon>Maltschvirus maltsch</taxon>
    </lineage>
</organism>
<evidence type="ECO:0000256" key="1">
    <source>
        <dbReference type="SAM" id="MobiDB-lite"/>
    </source>
</evidence>
<feature type="region of interest" description="Disordered" evidence="1">
    <location>
        <begin position="22"/>
        <end position="44"/>
    </location>
</feature>
<name>A0A6J5KN67_9CAUD</name>